<dbReference type="PANTHER" id="PTHR32552:SF81">
    <property type="entry name" value="TONB-DEPENDENT OUTER MEMBRANE RECEPTOR"/>
    <property type="match status" value="1"/>
</dbReference>
<evidence type="ECO:0000256" key="7">
    <source>
        <dbReference type="ARBA" id="ARBA00023065"/>
    </source>
</evidence>
<keyword evidence="8 12" id="KW-0798">TonB box</keyword>
<keyword evidence="5 11" id="KW-0812">Transmembrane</keyword>
<comment type="similarity">
    <text evidence="11 12">Belongs to the TonB-dependent receptor family.</text>
</comment>
<dbReference type="Gene3D" id="2.40.170.20">
    <property type="entry name" value="TonB-dependent receptor, beta-barrel domain"/>
    <property type="match status" value="1"/>
</dbReference>
<dbReference type="Pfam" id="PF07715">
    <property type="entry name" value="Plug"/>
    <property type="match status" value="1"/>
</dbReference>
<keyword evidence="9 11" id="KW-0472">Membrane</keyword>
<sequence length="732" mass="80160">MRSNPFIRPSLRLVLLAGAAFAPAVAAAQEAVVIDDAIVVTAQKREQNLQDIGLSVSAIGGAALDSMGRQDVTALAGQVPSLQVAQYSPTITVFNIRGVSQNDFADSQEAPIAFYNDEVYVSALGAISGQMFDLERVEILRGPQGTLFGRNATGGLVQAITKRPTNTFEGFGTLTVGSYGQIATEGAISGPLSDTVRARLSLTTNHHGGYIENRIGKDLGNSRFFGGRLQVEADVGPNGTLLVKLQGLRNKDETSGGLYTHVAAGFNEDGLGYALGPNEDFWETCGGCDAFGYRDSDDDPFTGEFDYGGYFDRKFWSATVRYEHDFGGMQLTSITDYQDLKKRYAEDSDMSPLPIFHYDTAQDLYQLSQELRLAGESDRLTWLGGIYGLKIKTKNAYQIDGSAILGFIENYGGTQKTDSIAVFGQAEYKASDQFSLIIGGRYSWDWKKYDYAHAENGVTDFIFNPSTNPDLAKQTFKNWSGKIELDYRPTDDVLLYVSANRGTKSGGFGIQAFAPIDPTTLPYDQEVLTNYEGGFKATFADRMVTLNGSVFHYDYKDYQAFSLDGLSQFVTNRPAKVTGFEGELILRPASGLMLSAFLTHLDTKVKGITLPAGRVADRKMPQAPEWSIGGTLRYAVPVGPGSLAFQTDWKYDSKQYFSTFNAPIDLGASHLVGNVRVSFTTDDDRWVIAAFANNVTDKEYRIYNLDLGSVLGLSNQTYARPRWIGGSVTYNF</sequence>
<keyword evidence="7" id="KW-0406">Ion transport</keyword>
<keyword evidence="2 11" id="KW-0813">Transport</keyword>
<feature type="domain" description="TonB-dependent receptor-like beta-barrel" evidence="14">
    <location>
        <begin position="283"/>
        <end position="695"/>
    </location>
</feature>
<dbReference type="InterPro" id="IPR039426">
    <property type="entry name" value="TonB-dep_rcpt-like"/>
</dbReference>
<feature type="domain" description="TonB-dependent receptor plug" evidence="15">
    <location>
        <begin position="49"/>
        <end position="155"/>
    </location>
</feature>
<dbReference type="PANTHER" id="PTHR32552">
    <property type="entry name" value="FERRICHROME IRON RECEPTOR-RELATED"/>
    <property type="match status" value="1"/>
</dbReference>
<keyword evidence="3 11" id="KW-1134">Transmembrane beta strand</keyword>
<evidence type="ECO:0000256" key="2">
    <source>
        <dbReference type="ARBA" id="ARBA00022448"/>
    </source>
</evidence>
<evidence type="ECO:0000256" key="11">
    <source>
        <dbReference type="PROSITE-ProRule" id="PRU01360"/>
    </source>
</evidence>
<accession>A0ABW3C5U6</accession>
<evidence type="ECO:0000256" key="8">
    <source>
        <dbReference type="ARBA" id="ARBA00023077"/>
    </source>
</evidence>
<evidence type="ECO:0000256" key="3">
    <source>
        <dbReference type="ARBA" id="ARBA00022452"/>
    </source>
</evidence>
<evidence type="ECO:0000313" key="17">
    <source>
        <dbReference type="Proteomes" id="UP001597124"/>
    </source>
</evidence>
<keyword evidence="6" id="KW-0408">Iron</keyword>
<gene>
    <name evidence="16" type="ORF">ACFQ00_12930</name>
</gene>
<evidence type="ECO:0000256" key="13">
    <source>
        <dbReference type="SAM" id="SignalP"/>
    </source>
</evidence>
<evidence type="ECO:0000256" key="1">
    <source>
        <dbReference type="ARBA" id="ARBA00004571"/>
    </source>
</evidence>
<keyword evidence="10 11" id="KW-0998">Cell outer membrane</keyword>
<dbReference type="PROSITE" id="PS52016">
    <property type="entry name" value="TONB_DEPENDENT_REC_3"/>
    <property type="match status" value="1"/>
</dbReference>
<organism evidence="16 17">
    <name type="scientific">Sphingosinicella xenopeptidilytica</name>
    <dbReference type="NCBI Taxonomy" id="364098"/>
    <lineage>
        <taxon>Bacteria</taxon>
        <taxon>Pseudomonadati</taxon>
        <taxon>Pseudomonadota</taxon>
        <taxon>Alphaproteobacteria</taxon>
        <taxon>Sphingomonadales</taxon>
        <taxon>Sphingosinicellaceae</taxon>
        <taxon>Sphingosinicella</taxon>
    </lineage>
</organism>
<keyword evidence="4" id="KW-0410">Iron transport</keyword>
<dbReference type="Pfam" id="PF00593">
    <property type="entry name" value="TonB_dep_Rec_b-barrel"/>
    <property type="match status" value="1"/>
</dbReference>
<comment type="caution">
    <text evidence="16">The sequence shown here is derived from an EMBL/GenBank/DDBJ whole genome shotgun (WGS) entry which is preliminary data.</text>
</comment>
<evidence type="ECO:0000256" key="6">
    <source>
        <dbReference type="ARBA" id="ARBA00023004"/>
    </source>
</evidence>
<dbReference type="Proteomes" id="UP001597124">
    <property type="component" value="Unassembled WGS sequence"/>
</dbReference>
<dbReference type="RefSeq" id="WP_381491460.1">
    <property type="nucleotide sequence ID" value="NZ_JBHTIK010000008.1"/>
</dbReference>
<name>A0ABW3C5U6_SPHXN</name>
<evidence type="ECO:0000313" key="16">
    <source>
        <dbReference type="EMBL" id="MFD0849234.1"/>
    </source>
</evidence>
<evidence type="ECO:0000259" key="15">
    <source>
        <dbReference type="Pfam" id="PF07715"/>
    </source>
</evidence>
<feature type="chain" id="PRO_5047501714" evidence="13">
    <location>
        <begin position="27"/>
        <end position="732"/>
    </location>
</feature>
<dbReference type="InterPro" id="IPR036942">
    <property type="entry name" value="Beta-barrel_TonB_sf"/>
</dbReference>
<evidence type="ECO:0000256" key="5">
    <source>
        <dbReference type="ARBA" id="ARBA00022692"/>
    </source>
</evidence>
<evidence type="ECO:0000256" key="9">
    <source>
        <dbReference type="ARBA" id="ARBA00023136"/>
    </source>
</evidence>
<evidence type="ECO:0000259" key="14">
    <source>
        <dbReference type="Pfam" id="PF00593"/>
    </source>
</evidence>
<keyword evidence="16" id="KW-0675">Receptor</keyword>
<dbReference type="InterPro" id="IPR000531">
    <property type="entry name" value="Beta-barrel_TonB"/>
</dbReference>
<comment type="subcellular location">
    <subcellularLocation>
        <location evidence="1 11">Cell outer membrane</location>
        <topology evidence="1 11">Multi-pass membrane protein</topology>
    </subcellularLocation>
</comment>
<evidence type="ECO:0000256" key="4">
    <source>
        <dbReference type="ARBA" id="ARBA00022496"/>
    </source>
</evidence>
<dbReference type="EMBL" id="JBHTIK010000008">
    <property type="protein sequence ID" value="MFD0849234.1"/>
    <property type="molecule type" value="Genomic_DNA"/>
</dbReference>
<keyword evidence="13" id="KW-0732">Signal</keyword>
<protein>
    <submittedName>
        <fullName evidence="16">TonB-dependent receptor</fullName>
    </submittedName>
</protein>
<dbReference type="InterPro" id="IPR012910">
    <property type="entry name" value="Plug_dom"/>
</dbReference>
<feature type="signal peptide" evidence="13">
    <location>
        <begin position="1"/>
        <end position="26"/>
    </location>
</feature>
<dbReference type="SUPFAM" id="SSF56935">
    <property type="entry name" value="Porins"/>
    <property type="match status" value="1"/>
</dbReference>
<evidence type="ECO:0000256" key="12">
    <source>
        <dbReference type="RuleBase" id="RU003357"/>
    </source>
</evidence>
<reference evidence="17" key="1">
    <citation type="journal article" date="2019" name="Int. J. Syst. Evol. Microbiol.">
        <title>The Global Catalogue of Microorganisms (GCM) 10K type strain sequencing project: providing services to taxonomists for standard genome sequencing and annotation.</title>
        <authorList>
            <consortium name="The Broad Institute Genomics Platform"/>
            <consortium name="The Broad Institute Genome Sequencing Center for Infectious Disease"/>
            <person name="Wu L."/>
            <person name="Ma J."/>
        </authorList>
    </citation>
    <scope>NUCLEOTIDE SEQUENCE [LARGE SCALE GENOMIC DNA]</scope>
    <source>
        <strain evidence="17">CCUG 52537</strain>
    </source>
</reference>
<evidence type="ECO:0000256" key="10">
    <source>
        <dbReference type="ARBA" id="ARBA00023237"/>
    </source>
</evidence>
<proteinExistence type="inferred from homology"/>
<keyword evidence="17" id="KW-1185">Reference proteome</keyword>